<comment type="similarity">
    <text evidence="1">Belongs to the ABC transporter superfamily. Ycf16 family.</text>
</comment>
<evidence type="ECO:0000313" key="6">
    <source>
        <dbReference type="Proteomes" id="UP000184604"/>
    </source>
</evidence>
<dbReference type="CDD" id="cd03217">
    <property type="entry name" value="ABC_FeS_Assembly"/>
    <property type="match status" value="1"/>
</dbReference>
<dbReference type="NCBIfam" id="TIGR01978">
    <property type="entry name" value="sufC"/>
    <property type="match status" value="1"/>
</dbReference>
<dbReference type="Pfam" id="PF00005">
    <property type="entry name" value="ABC_tran"/>
    <property type="match status" value="1"/>
</dbReference>
<dbReference type="GO" id="GO:0016887">
    <property type="term" value="F:ATP hydrolysis activity"/>
    <property type="evidence" value="ECO:0007669"/>
    <property type="project" value="InterPro"/>
</dbReference>
<dbReference type="Proteomes" id="UP000184604">
    <property type="component" value="Chromosome"/>
</dbReference>
<dbReference type="Gene3D" id="3.40.50.300">
    <property type="entry name" value="P-loop containing nucleotide triphosphate hydrolases"/>
    <property type="match status" value="1"/>
</dbReference>
<dbReference type="OrthoDB" id="9806149at2"/>
<feature type="domain" description="ABC transporter" evidence="4">
    <location>
        <begin position="6"/>
        <end position="246"/>
    </location>
</feature>
<dbReference type="SMART" id="SM00382">
    <property type="entry name" value="AAA"/>
    <property type="match status" value="1"/>
</dbReference>
<dbReference type="PROSITE" id="PS00211">
    <property type="entry name" value="ABC_TRANSPORTER_1"/>
    <property type="match status" value="1"/>
</dbReference>
<evidence type="ECO:0000256" key="2">
    <source>
        <dbReference type="ARBA" id="ARBA00022741"/>
    </source>
</evidence>
<sequence>MSNKLLEINNLKVKVEDKEILKGVNLEIGKGEVHAIMGPNGAGKSTLVNTIMGHPKYNMTAGDIMIEGKSISDLEVNERARCGIFMSFQYPQEIPGITVENFLRSAKISVSKKKIGILAFRKILKEKLELLKIDESYIKRYLNVGFSGGEKKKNEILQMAVLEPKLAMLDETDSGLDIDAVKIVSEGVSKLRTKENSILIITHHNSILEYLKPDYVHILVDGKIVETGNASLAEEIEKSGYDKFKSLV</sequence>
<dbReference type="AlphaFoldDB" id="A0A1L5F5C3"/>
<dbReference type="RefSeq" id="WP_073537898.1">
    <property type="nucleotide sequence ID" value="NZ_CP018335.1"/>
</dbReference>
<proteinExistence type="inferred from homology"/>
<keyword evidence="3" id="KW-0067">ATP-binding</keyword>
<dbReference type="GO" id="GO:0005524">
    <property type="term" value="F:ATP binding"/>
    <property type="evidence" value="ECO:0007669"/>
    <property type="project" value="UniProtKB-KW"/>
</dbReference>
<dbReference type="PANTHER" id="PTHR43204">
    <property type="entry name" value="ABC TRANSPORTER I FAMILY MEMBER 6, CHLOROPLASTIC"/>
    <property type="match status" value="1"/>
</dbReference>
<evidence type="ECO:0000256" key="3">
    <source>
        <dbReference type="ARBA" id="ARBA00022840"/>
    </source>
</evidence>
<dbReference type="PANTHER" id="PTHR43204:SF1">
    <property type="entry name" value="ABC TRANSPORTER I FAMILY MEMBER 6, CHLOROPLASTIC"/>
    <property type="match status" value="1"/>
</dbReference>
<protein>
    <submittedName>
        <fullName evidence="5">Fe-S cluster assembly ATPase SufC</fullName>
    </submittedName>
</protein>
<organism evidence="5 6">
    <name type="scientific">Clostridium kluyveri</name>
    <dbReference type="NCBI Taxonomy" id="1534"/>
    <lineage>
        <taxon>Bacteria</taxon>
        <taxon>Bacillati</taxon>
        <taxon>Bacillota</taxon>
        <taxon>Clostridia</taxon>
        <taxon>Eubacteriales</taxon>
        <taxon>Clostridiaceae</taxon>
        <taxon>Clostridium</taxon>
    </lineage>
</organism>
<evidence type="ECO:0000313" key="5">
    <source>
        <dbReference type="EMBL" id="APM38215.1"/>
    </source>
</evidence>
<reference evidence="5 6" key="1">
    <citation type="submission" date="2016-12" db="EMBL/GenBank/DDBJ databases">
        <title>Complete genome sequence of Clostridium kluyveri JZZ isolated from the pit mud of a Chinese flavor liquor-making factory.</title>
        <authorList>
            <person name="Wang Y."/>
        </authorList>
    </citation>
    <scope>NUCLEOTIDE SEQUENCE [LARGE SCALE GENOMIC DNA]</scope>
    <source>
        <strain evidence="5 6">JZZ</strain>
    </source>
</reference>
<gene>
    <name evidence="5" type="ORF">BS101_05400</name>
</gene>
<dbReference type="PROSITE" id="PS50893">
    <property type="entry name" value="ABC_TRANSPORTER_2"/>
    <property type="match status" value="1"/>
</dbReference>
<accession>A0A1L5F5C3</accession>
<dbReference type="InterPro" id="IPR027417">
    <property type="entry name" value="P-loop_NTPase"/>
</dbReference>
<name>A0A1L5F5C3_CLOKL</name>
<dbReference type="InterPro" id="IPR003593">
    <property type="entry name" value="AAA+_ATPase"/>
</dbReference>
<dbReference type="EMBL" id="CP018335">
    <property type="protein sequence ID" value="APM38215.1"/>
    <property type="molecule type" value="Genomic_DNA"/>
</dbReference>
<dbReference type="InterPro" id="IPR017871">
    <property type="entry name" value="ABC_transporter-like_CS"/>
</dbReference>
<evidence type="ECO:0000256" key="1">
    <source>
        <dbReference type="ARBA" id="ARBA00006216"/>
    </source>
</evidence>
<evidence type="ECO:0000259" key="4">
    <source>
        <dbReference type="PROSITE" id="PS50893"/>
    </source>
</evidence>
<dbReference type="SUPFAM" id="SSF52540">
    <property type="entry name" value="P-loop containing nucleoside triphosphate hydrolases"/>
    <property type="match status" value="1"/>
</dbReference>
<dbReference type="InterPro" id="IPR010230">
    <property type="entry name" value="FeS-cluster_ATPase_SufC"/>
</dbReference>
<dbReference type="InterPro" id="IPR003439">
    <property type="entry name" value="ABC_transporter-like_ATP-bd"/>
</dbReference>
<keyword evidence="2" id="KW-0547">Nucleotide-binding</keyword>